<keyword evidence="1" id="KW-0813">Transport</keyword>
<dbReference type="FunFam" id="3.40.50.300:FF:000425">
    <property type="entry name" value="Probable ABC transporter, ATP-binding subunit"/>
    <property type="match status" value="1"/>
</dbReference>
<dbReference type="InterPro" id="IPR050093">
    <property type="entry name" value="ABC_SmlMolc_Importer"/>
</dbReference>
<evidence type="ECO:0000256" key="3">
    <source>
        <dbReference type="ARBA" id="ARBA00022840"/>
    </source>
</evidence>
<evidence type="ECO:0000313" key="6">
    <source>
        <dbReference type="Proteomes" id="UP000516349"/>
    </source>
</evidence>
<gene>
    <name evidence="5" type="primary">btuD_6</name>
    <name evidence="5" type="ORF">JGUZn3_20130</name>
</gene>
<dbReference type="AlphaFoldDB" id="A0A7H1NTV8"/>
<dbReference type="GO" id="GO:0005524">
    <property type="term" value="F:ATP binding"/>
    <property type="evidence" value="ECO:0007669"/>
    <property type="project" value="UniProtKB-KW"/>
</dbReference>
<proteinExistence type="predicted"/>
<dbReference type="InterPro" id="IPR027417">
    <property type="entry name" value="P-loop_NTPase"/>
</dbReference>
<reference evidence="5 6" key="1">
    <citation type="submission" date="2020-08" db="EMBL/GenBank/DDBJ databases">
        <title>Complete genome sequence of Entomobacter blattae G55GP.</title>
        <authorList>
            <person name="Poehlein A."/>
            <person name="Guzman J."/>
            <person name="Daniel R."/>
            <person name="Vilcinskas A."/>
        </authorList>
    </citation>
    <scope>NUCLEOTIDE SEQUENCE [LARGE SCALE GENOMIC DNA]</scope>
    <source>
        <strain evidence="5 6">G55GP</strain>
    </source>
</reference>
<organism evidence="5 6">
    <name type="scientific">Entomobacter blattae</name>
    <dbReference type="NCBI Taxonomy" id="2762277"/>
    <lineage>
        <taxon>Bacteria</taxon>
        <taxon>Pseudomonadati</taxon>
        <taxon>Pseudomonadota</taxon>
        <taxon>Alphaproteobacteria</taxon>
        <taxon>Acetobacterales</taxon>
        <taxon>Acetobacteraceae</taxon>
        <taxon>Entomobacter</taxon>
    </lineage>
</organism>
<keyword evidence="2" id="KW-0547">Nucleotide-binding</keyword>
<dbReference type="InterPro" id="IPR017871">
    <property type="entry name" value="ABC_transporter-like_CS"/>
</dbReference>
<dbReference type="GO" id="GO:0015697">
    <property type="term" value="P:quaternary ammonium group transport"/>
    <property type="evidence" value="ECO:0007669"/>
    <property type="project" value="UniProtKB-ARBA"/>
</dbReference>
<keyword evidence="6" id="KW-1185">Reference proteome</keyword>
<accession>A0A7H1NTV8</accession>
<dbReference type="PROSITE" id="PS00211">
    <property type="entry name" value="ABC_TRANSPORTER_1"/>
    <property type="match status" value="1"/>
</dbReference>
<dbReference type="KEGG" id="ebla:JGUZn3_20130"/>
<sequence length="360" mass="39988">MSIHISHITRLDQSGHKHILDAISLTVEEGEFVALIGPSGAGKTSLLRVIAGLDQIEKGEISFDGQHVEALPPQERNIGFVFQNYALFPHMNVADNISFGLRLLPARSRPSKKEINQKVLKLLELMHLPHIADSYPHRLSGGQKQRVALARALATQPKVLLLDEPFAALDPLVRKNIRRWLRNLHTELGLTTILVTHDQSEAIEIADRLVVMQNGKITQTGHPHLLDTKPATTFIMEFMGETLTFPCSIKHNLVVPNNPSLLPFAAAVPEGPAEAMIRPYEIALVPGEGQARISRYEHRGEHLYLEIETEKDPLSIRIPYTAQTLPSGPIGIDISSARLFRNGHYLEETSQTGNTLVYSI</sequence>
<dbReference type="InterPro" id="IPR003593">
    <property type="entry name" value="AAA+_ATPase"/>
</dbReference>
<feature type="domain" description="ABC transporter" evidence="4">
    <location>
        <begin position="3"/>
        <end position="239"/>
    </location>
</feature>
<protein>
    <submittedName>
        <fullName evidence="5">Vitamin B12 import ATP-binding protein BtuD</fullName>
    </submittedName>
</protein>
<dbReference type="Pfam" id="PF00005">
    <property type="entry name" value="ABC_tran"/>
    <property type="match status" value="1"/>
</dbReference>
<dbReference type="SMART" id="SM00382">
    <property type="entry name" value="AAA"/>
    <property type="match status" value="1"/>
</dbReference>
<dbReference type="GO" id="GO:0016887">
    <property type="term" value="F:ATP hydrolysis activity"/>
    <property type="evidence" value="ECO:0007669"/>
    <property type="project" value="InterPro"/>
</dbReference>
<dbReference type="SUPFAM" id="SSF52540">
    <property type="entry name" value="P-loop containing nucleoside triphosphate hydrolases"/>
    <property type="match status" value="1"/>
</dbReference>
<dbReference type="PANTHER" id="PTHR42781:SF4">
    <property type="entry name" value="SPERMIDINE_PUTRESCINE IMPORT ATP-BINDING PROTEIN POTA"/>
    <property type="match status" value="1"/>
</dbReference>
<dbReference type="InterPro" id="IPR003439">
    <property type="entry name" value="ABC_transporter-like_ATP-bd"/>
</dbReference>
<keyword evidence="3 5" id="KW-0067">ATP-binding</keyword>
<name>A0A7H1NTV8_9PROT</name>
<dbReference type="EMBL" id="CP060244">
    <property type="protein sequence ID" value="QNT79218.1"/>
    <property type="molecule type" value="Genomic_DNA"/>
</dbReference>
<dbReference type="PANTHER" id="PTHR42781">
    <property type="entry name" value="SPERMIDINE/PUTRESCINE IMPORT ATP-BINDING PROTEIN POTA"/>
    <property type="match status" value="1"/>
</dbReference>
<dbReference type="Gene3D" id="3.40.50.300">
    <property type="entry name" value="P-loop containing nucleotide triphosphate hydrolases"/>
    <property type="match status" value="1"/>
</dbReference>
<dbReference type="RefSeq" id="WP_203413401.1">
    <property type="nucleotide sequence ID" value="NZ_CP060244.1"/>
</dbReference>
<dbReference type="Proteomes" id="UP000516349">
    <property type="component" value="Chromosome"/>
</dbReference>
<evidence type="ECO:0000313" key="5">
    <source>
        <dbReference type="EMBL" id="QNT79218.1"/>
    </source>
</evidence>
<evidence type="ECO:0000259" key="4">
    <source>
        <dbReference type="PROSITE" id="PS50893"/>
    </source>
</evidence>
<evidence type="ECO:0000256" key="2">
    <source>
        <dbReference type="ARBA" id="ARBA00022741"/>
    </source>
</evidence>
<dbReference type="PROSITE" id="PS50893">
    <property type="entry name" value="ABC_TRANSPORTER_2"/>
    <property type="match status" value="1"/>
</dbReference>
<evidence type="ECO:0000256" key="1">
    <source>
        <dbReference type="ARBA" id="ARBA00022448"/>
    </source>
</evidence>